<organism evidence="2 3">
    <name type="scientific">Laccaria amethystina LaAM-08-1</name>
    <dbReference type="NCBI Taxonomy" id="1095629"/>
    <lineage>
        <taxon>Eukaryota</taxon>
        <taxon>Fungi</taxon>
        <taxon>Dikarya</taxon>
        <taxon>Basidiomycota</taxon>
        <taxon>Agaricomycotina</taxon>
        <taxon>Agaricomycetes</taxon>
        <taxon>Agaricomycetidae</taxon>
        <taxon>Agaricales</taxon>
        <taxon>Agaricineae</taxon>
        <taxon>Hydnangiaceae</taxon>
        <taxon>Laccaria</taxon>
    </lineage>
</organism>
<evidence type="ECO:0000313" key="2">
    <source>
        <dbReference type="EMBL" id="KIJ95319.1"/>
    </source>
</evidence>
<reference evidence="3" key="2">
    <citation type="submission" date="2015-01" db="EMBL/GenBank/DDBJ databases">
        <title>Evolutionary Origins and Diversification of the Mycorrhizal Mutualists.</title>
        <authorList>
            <consortium name="DOE Joint Genome Institute"/>
            <consortium name="Mycorrhizal Genomics Consortium"/>
            <person name="Kohler A."/>
            <person name="Kuo A."/>
            <person name="Nagy L.G."/>
            <person name="Floudas D."/>
            <person name="Copeland A."/>
            <person name="Barry K.W."/>
            <person name="Cichocki N."/>
            <person name="Veneault-Fourrey C."/>
            <person name="LaButti K."/>
            <person name="Lindquist E.A."/>
            <person name="Lipzen A."/>
            <person name="Lundell T."/>
            <person name="Morin E."/>
            <person name="Murat C."/>
            <person name="Riley R."/>
            <person name="Ohm R."/>
            <person name="Sun H."/>
            <person name="Tunlid A."/>
            <person name="Henrissat B."/>
            <person name="Grigoriev I.V."/>
            <person name="Hibbett D.S."/>
            <person name="Martin F."/>
        </authorList>
    </citation>
    <scope>NUCLEOTIDE SEQUENCE [LARGE SCALE GENOMIC DNA]</scope>
    <source>
        <strain evidence="3">LaAM-08-1</strain>
    </source>
</reference>
<dbReference type="AlphaFoldDB" id="A0A0C9WJU8"/>
<feature type="region of interest" description="Disordered" evidence="1">
    <location>
        <begin position="1"/>
        <end position="20"/>
    </location>
</feature>
<evidence type="ECO:0000313" key="3">
    <source>
        <dbReference type="Proteomes" id="UP000054477"/>
    </source>
</evidence>
<feature type="non-terminal residue" evidence="2">
    <location>
        <position position="59"/>
    </location>
</feature>
<dbReference type="EMBL" id="KN838760">
    <property type="protein sequence ID" value="KIJ95319.1"/>
    <property type="molecule type" value="Genomic_DNA"/>
</dbReference>
<dbReference type="Proteomes" id="UP000054477">
    <property type="component" value="Unassembled WGS sequence"/>
</dbReference>
<dbReference type="OrthoDB" id="3098054at2759"/>
<evidence type="ECO:0000256" key="1">
    <source>
        <dbReference type="SAM" id="MobiDB-lite"/>
    </source>
</evidence>
<gene>
    <name evidence="2" type="ORF">K443DRAFT_46203</name>
</gene>
<feature type="non-terminal residue" evidence="2">
    <location>
        <position position="1"/>
    </location>
</feature>
<accession>A0A0C9WJU8</accession>
<sequence>PSRAGPSPVNGTLLNGGTGSDDDILIVKCGGCAASNILTLPKDCWYVVFRGIGVGVQRT</sequence>
<protein>
    <submittedName>
        <fullName evidence="2">Uncharacterized protein</fullName>
    </submittedName>
</protein>
<proteinExistence type="predicted"/>
<dbReference type="HOGENOM" id="CLU_2967272_0_0_1"/>
<name>A0A0C9WJU8_9AGAR</name>
<reference evidence="2 3" key="1">
    <citation type="submission" date="2014-04" db="EMBL/GenBank/DDBJ databases">
        <authorList>
            <consortium name="DOE Joint Genome Institute"/>
            <person name="Kuo A."/>
            <person name="Kohler A."/>
            <person name="Nagy L.G."/>
            <person name="Floudas D."/>
            <person name="Copeland A."/>
            <person name="Barry K.W."/>
            <person name="Cichocki N."/>
            <person name="Veneault-Fourrey C."/>
            <person name="LaButti K."/>
            <person name="Lindquist E.A."/>
            <person name="Lipzen A."/>
            <person name="Lundell T."/>
            <person name="Morin E."/>
            <person name="Murat C."/>
            <person name="Sun H."/>
            <person name="Tunlid A."/>
            <person name="Henrissat B."/>
            <person name="Grigoriev I.V."/>
            <person name="Hibbett D.S."/>
            <person name="Martin F."/>
            <person name="Nordberg H.P."/>
            <person name="Cantor M.N."/>
            <person name="Hua S.X."/>
        </authorList>
    </citation>
    <scope>NUCLEOTIDE SEQUENCE [LARGE SCALE GENOMIC DNA]</scope>
    <source>
        <strain evidence="2 3">LaAM-08-1</strain>
    </source>
</reference>
<keyword evidence="3" id="KW-1185">Reference proteome</keyword>